<name>A0ABD3NSA1_9STRA</name>
<evidence type="ECO:0000256" key="4">
    <source>
        <dbReference type="ARBA" id="ARBA00040604"/>
    </source>
</evidence>
<dbReference type="SMART" id="SM00584">
    <property type="entry name" value="TLDc"/>
    <property type="match status" value="1"/>
</dbReference>
<evidence type="ECO:0000259" key="6">
    <source>
        <dbReference type="PROSITE" id="PS51886"/>
    </source>
</evidence>
<keyword evidence="8" id="KW-1185">Reference proteome</keyword>
<dbReference type="AlphaFoldDB" id="A0ABD3NSA1"/>
<dbReference type="Proteomes" id="UP001530315">
    <property type="component" value="Unassembled WGS sequence"/>
</dbReference>
<evidence type="ECO:0000256" key="3">
    <source>
        <dbReference type="ARBA" id="ARBA00023128"/>
    </source>
</evidence>
<dbReference type="EMBL" id="JALLAZ020001250">
    <property type="protein sequence ID" value="KAL3777997.1"/>
    <property type="molecule type" value="Genomic_DNA"/>
</dbReference>
<evidence type="ECO:0000313" key="7">
    <source>
        <dbReference type="EMBL" id="KAL3777997.1"/>
    </source>
</evidence>
<dbReference type="PROSITE" id="PS51886">
    <property type="entry name" value="TLDC"/>
    <property type="match status" value="1"/>
</dbReference>
<dbReference type="GO" id="GO:0005739">
    <property type="term" value="C:mitochondrion"/>
    <property type="evidence" value="ECO:0007669"/>
    <property type="project" value="UniProtKB-SubCell"/>
</dbReference>
<feature type="region of interest" description="Disordered" evidence="5">
    <location>
        <begin position="274"/>
        <end position="294"/>
    </location>
</feature>
<proteinExistence type="inferred from homology"/>
<protein>
    <recommendedName>
        <fullName evidence="4">Oxidation resistance protein 1</fullName>
    </recommendedName>
</protein>
<evidence type="ECO:0000313" key="8">
    <source>
        <dbReference type="Proteomes" id="UP001530315"/>
    </source>
</evidence>
<accession>A0ABD3NSA1</accession>
<reference evidence="7 8" key="1">
    <citation type="submission" date="2024-10" db="EMBL/GenBank/DDBJ databases">
        <title>Updated reference genomes for cyclostephanoid diatoms.</title>
        <authorList>
            <person name="Roberts W.R."/>
            <person name="Alverson A.J."/>
        </authorList>
    </citation>
    <scope>NUCLEOTIDE SEQUENCE [LARGE SCALE GENOMIC DNA]</scope>
    <source>
        <strain evidence="7 8">AJA276-08</strain>
    </source>
</reference>
<feature type="region of interest" description="Disordered" evidence="5">
    <location>
        <begin position="76"/>
        <end position="107"/>
    </location>
</feature>
<sequence length="412" mass="45559">MSVSKEDELELLARLQAQFGDMDVESMLRGPDGSDVSDDESESSLEEPTAEELRAWQEAQFANGKMRHDANKLMDSVTDGSALQRRRRNKSSSQLTLMREDEKNEEADEWVKVTSAPDLGGKASVFFPTALQVDSADVSEGANPLLQKLAEGDPEVLGTKWARLYSSSEGDGLSFRNLCDKIRGYEGPTVLLIGGTPSASKFLGQIKNDDRVALGFFTTNSWIESTDYFGSDDCFLFSMDRNDVQLIRPKSRSRSSSSALNEKFMYCHPSSLATSNKRMKNAPSRTNGSVHGMGIGGTASQPRLHITESLEECRALAYDHLFDDGDLLSEKCNQSLYYFDVDCIEVWGVGGEQWIVNALQAQAKAKEMNAASLEKARRVDKRQLLDAFENGLVVGNSGLFGYRDLVSERCDN</sequence>
<evidence type="ECO:0000256" key="5">
    <source>
        <dbReference type="SAM" id="MobiDB-lite"/>
    </source>
</evidence>
<comment type="subcellular location">
    <subcellularLocation>
        <location evidence="1">Mitochondrion</location>
    </subcellularLocation>
</comment>
<evidence type="ECO:0000256" key="2">
    <source>
        <dbReference type="ARBA" id="ARBA00009540"/>
    </source>
</evidence>
<dbReference type="PANTHER" id="PTHR23354">
    <property type="entry name" value="NUCLEOLAR PROTEIN 7/ESTROGEN RECEPTOR COACTIVATOR-RELATED"/>
    <property type="match status" value="1"/>
</dbReference>
<feature type="compositionally biased region" description="Acidic residues" evidence="5">
    <location>
        <begin position="35"/>
        <end position="50"/>
    </location>
</feature>
<dbReference type="InterPro" id="IPR006571">
    <property type="entry name" value="TLDc_dom"/>
</dbReference>
<dbReference type="PANTHER" id="PTHR23354:SF62">
    <property type="entry name" value="MUSTARD, ISOFORM V"/>
    <property type="match status" value="1"/>
</dbReference>
<gene>
    <name evidence="7" type="ORF">ACHAW5_003277</name>
</gene>
<keyword evidence="3" id="KW-0496">Mitochondrion</keyword>
<feature type="domain" description="TLDc" evidence="6">
    <location>
        <begin position="139"/>
        <end position="350"/>
    </location>
</feature>
<evidence type="ECO:0000256" key="1">
    <source>
        <dbReference type="ARBA" id="ARBA00004173"/>
    </source>
</evidence>
<comment type="similarity">
    <text evidence="2">Belongs to the OXR1 family.</text>
</comment>
<comment type="caution">
    <text evidence="7">The sequence shown here is derived from an EMBL/GenBank/DDBJ whole genome shotgun (WGS) entry which is preliminary data.</text>
</comment>
<feature type="region of interest" description="Disordered" evidence="5">
    <location>
        <begin position="23"/>
        <end position="51"/>
    </location>
</feature>
<organism evidence="7 8">
    <name type="scientific">Stephanodiscus triporus</name>
    <dbReference type="NCBI Taxonomy" id="2934178"/>
    <lineage>
        <taxon>Eukaryota</taxon>
        <taxon>Sar</taxon>
        <taxon>Stramenopiles</taxon>
        <taxon>Ochrophyta</taxon>
        <taxon>Bacillariophyta</taxon>
        <taxon>Coscinodiscophyceae</taxon>
        <taxon>Thalassiosirophycidae</taxon>
        <taxon>Stephanodiscales</taxon>
        <taxon>Stephanodiscaceae</taxon>
        <taxon>Stephanodiscus</taxon>
    </lineage>
</organism>
<dbReference type="Pfam" id="PF07534">
    <property type="entry name" value="TLD"/>
    <property type="match status" value="1"/>
</dbReference>